<proteinExistence type="inferred from homology"/>
<dbReference type="InterPro" id="IPR001486">
    <property type="entry name" value="Hemoglobin_trunc"/>
</dbReference>
<dbReference type="GO" id="GO:0019825">
    <property type="term" value="F:oxygen binding"/>
    <property type="evidence" value="ECO:0007669"/>
    <property type="project" value="InterPro"/>
</dbReference>
<keyword evidence="2" id="KW-0349">Heme</keyword>
<keyword evidence="8" id="KW-1185">Reference proteome</keyword>
<evidence type="ECO:0000256" key="4">
    <source>
        <dbReference type="ARBA" id="ARBA00023004"/>
    </source>
</evidence>
<name>A0A557QW32_9RHOO</name>
<keyword evidence="1" id="KW-0813">Transport</keyword>
<evidence type="ECO:0000256" key="5">
    <source>
        <dbReference type="ARBA" id="ARBA00034496"/>
    </source>
</evidence>
<dbReference type="SUPFAM" id="SSF46458">
    <property type="entry name" value="Globin-like"/>
    <property type="match status" value="1"/>
</dbReference>
<dbReference type="GO" id="GO:0005344">
    <property type="term" value="F:oxygen carrier activity"/>
    <property type="evidence" value="ECO:0007669"/>
    <property type="project" value="InterPro"/>
</dbReference>
<keyword evidence="3" id="KW-0479">Metal-binding</keyword>
<dbReference type="PANTHER" id="PTHR47366">
    <property type="entry name" value="TWO-ON-TWO HEMOGLOBIN-3"/>
    <property type="match status" value="1"/>
</dbReference>
<sequence length="166" mass="18760">MTEPNSPSLYARLGDEGIAELVDRLYVHMAERPDARPVWRMHHSDLAETKARLRAFLSGWLGGPDRFTARYGMPRMRRRHLPFSIGFSERDQWLQCLRMALDDTVPDTALRAALNAAFTAMADHLRNRTEPEADRHPLTGACLASPGRTPAPDDAAWRPCQADCHQ</sequence>
<gene>
    <name evidence="7" type="ORF">FHP91_09505</name>
</gene>
<dbReference type="GO" id="GO:0046872">
    <property type="term" value="F:metal ion binding"/>
    <property type="evidence" value="ECO:0007669"/>
    <property type="project" value="UniProtKB-KW"/>
</dbReference>
<dbReference type="RefSeq" id="WP_144309372.1">
    <property type="nucleotide sequence ID" value="NZ_VMNK01000007.1"/>
</dbReference>
<organism evidence="7 8">
    <name type="scientific">Denitromonas halophila</name>
    <dbReference type="NCBI Taxonomy" id="1629404"/>
    <lineage>
        <taxon>Bacteria</taxon>
        <taxon>Pseudomonadati</taxon>
        <taxon>Pseudomonadota</taxon>
        <taxon>Betaproteobacteria</taxon>
        <taxon>Rhodocyclales</taxon>
        <taxon>Zoogloeaceae</taxon>
        <taxon>Denitromonas</taxon>
    </lineage>
</organism>
<feature type="region of interest" description="Disordered" evidence="6">
    <location>
        <begin position="129"/>
        <end position="155"/>
    </location>
</feature>
<protein>
    <submittedName>
        <fullName evidence="7">Group II truncated hemoglobin</fullName>
    </submittedName>
</protein>
<dbReference type="EMBL" id="VMNK01000007">
    <property type="protein sequence ID" value="TVO57125.1"/>
    <property type="molecule type" value="Genomic_DNA"/>
</dbReference>
<comment type="caution">
    <text evidence="7">The sequence shown here is derived from an EMBL/GenBank/DDBJ whole genome shotgun (WGS) entry which is preliminary data.</text>
</comment>
<evidence type="ECO:0000256" key="2">
    <source>
        <dbReference type="ARBA" id="ARBA00022617"/>
    </source>
</evidence>
<keyword evidence="4" id="KW-0408">Iron</keyword>
<dbReference type="InterPro" id="IPR012292">
    <property type="entry name" value="Globin/Proto"/>
</dbReference>
<evidence type="ECO:0000313" key="7">
    <source>
        <dbReference type="EMBL" id="TVO57125.1"/>
    </source>
</evidence>
<dbReference type="InterPro" id="IPR044203">
    <property type="entry name" value="GlbO/GLB3-like"/>
</dbReference>
<dbReference type="Gene3D" id="1.10.490.10">
    <property type="entry name" value="Globins"/>
    <property type="match status" value="1"/>
</dbReference>
<dbReference type="InterPro" id="IPR009050">
    <property type="entry name" value="Globin-like_sf"/>
</dbReference>
<dbReference type="CDD" id="cd14773">
    <property type="entry name" value="TrHb2_PhHbO-like_O"/>
    <property type="match status" value="1"/>
</dbReference>
<reference evidence="7 8" key="1">
    <citation type="submission" date="2019-07" db="EMBL/GenBank/DDBJ databases">
        <title>The pathways for chlorine oxyanion respiration interact through the shared metabolite chlorate.</title>
        <authorList>
            <person name="Barnum T.P."/>
            <person name="Cheng Y."/>
            <person name="Hill K.A."/>
            <person name="Lucas L.N."/>
            <person name="Carlson H.K."/>
            <person name="Coates J.D."/>
        </authorList>
    </citation>
    <scope>NUCLEOTIDE SEQUENCE [LARGE SCALE GENOMIC DNA]</scope>
    <source>
        <strain evidence="7 8">SFB-3</strain>
    </source>
</reference>
<dbReference type="AlphaFoldDB" id="A0A557QW32"/>
<dbReference type="PANTHER" id="PTHR47366:SF1">
    <property type="entry name" value="TWO-ON-TWO HEMOGLOBIN-3"/>
    <property type="match status" value="1"/>
</dbReference>
<evidence type="ECO:0000256" key="6">
    <source>
        <dbReference type="SAM" id="MobiDB-lite"/>
    </source>
</evidence>
<dbReference type="OrthoDB" id="9790913at2"/>
<dbReference type="Pfam" id="PF01152">
    <property type="entry name" value="Bac_globin"/>
    <property type="match status" value="1"/>
</dbReference>
<dbReference type="GO" id="GO:0020037">
    <property type="term" value="F:heme binding"/>
    <property type="evidence" value="ECO:0007669"/>
    <property type="project" value="InterPro"/>
</dbReference>
<evidence type="ECO:0000256" key="3">
    <source>
        <dbReference type="ARBA" id="ARBA00022723"/>
    </source>
</evidence>
<evidence type="ECO:0000256" key="1">
    <source>
        <dbReference type="ARBA" id="ARBA00022448"/>
    </source>
</evidence>
<evidence type="ECO:0000313" key="8">
    <source>
        <dbReference type="Proteomes" id="UP000319502"/>
    </source>
</evidence>
<accession>A0A557QW32</accession>
<dbReference type="Proteomes" id="UP000319502">
    <property type="component" value="Unassembled WGS sequence"/>
</dbReference>
<comment type="similarity">
    <text evidence="5">Belongs to the truncated hemoglobin family. Group II subfamily.</text>
</comment>